<reference evidence="4" key="1">
    <citation type="submission" date="2018-05" db="EMBL/GenBank/DDBJ databases">
        <authorList>
            <person name="Lanie J.A."/>
            <person name="Ng W.-L."/>
            <person name="Kazmierczak K.M."/>
            <person name="Andrzejewski T.M."/>
            <person name="Davidsen T.M."/>
            <person name="Wayne K.J."/>
            <person name="Tettelin H."/>
            <person name="Glass J.I."/>
            <person name="Rusch D."/>
            <person name="Podicherti R."/>
            <person name="Tsui H.-C.T."/>
            <person name="Winkler M.E."/>
        </authorList>
    </citation>
    <scope>NUCLEOTIDE SEQUENCE</scope>
</reference>
<protein>
    <recommendedName>
        <fullName evidence="3">NAD-dependent epimerase/dehydratase domain-containing protein</fullName>
    </recommendedName>
</protein>
<keyword evidence="2" id="KW-0119">Carbohydrate metabolism</keyword>
<keyword evidence="1" id="KW-0521">NADP</keyword>
<dbReference type="Pfam" id="PF01370">
    <property type="entry name" value="Epimerase"/>
    <property type="match status" value="1"/>
</dbReference>
<sequence length="232" mass="25503">DFDSARINWVEFDVKVVESAWLLPAAATAVICPWVEDAATGTSDRWLERLLPRLASVGVTSVLYISTMWVYGARPEGRLTEESPTNPAAGYGVSHLENEMVVESMAGPLGLDAVIVRLANLVGGDPFFEYRSKISFGHELMTMAVANQSIVLRSPKSTPRDIITRSLFHHDCGVLLDCPKVPGRVEIFNLGSGQMTSMGEFAKAIAAEAEKLHGRPVSLKFPRKTERRTKFL</sequence>
<evidence type="ECO:0000313" key="4">
    <source>
        <dbReference type="EMBL" id="SVE52408.1"/>
    </source>
</evidence>
<gene>
    <name evidence="4" type="ORF">METZ01_LOCUS505262</name>
</gene>
<feature type="domain" description="NAD-dependent epimerase/dehydratase" evidence="3">
    <location>
        <begin position="49"/>
        <end position="125"/>
    </location>
</feature>
<name>A0A383E8I6_9ZZZZ</name>
<feature type="non-terminal residue" evidence="4">
    <location>
        <position position="232"/>
    </location>
</feature>
<dbReference type="SUPFAM" id="SSF51735">
    <property type="entry name" value="NAD(P)-binding Rossmann-fold domains"/>
    <property type="match status" value="1"/>
</dbReference>
<dbReference type="Gene3D" id="3.40.50.720">
    <property type="entry name" value="NAD(P)-binding Rossmann-like Domain"/>
    <property type="match status" value="1"/>
</dbReference>
<dbReference type="EMBL" id="UINC01223278">
    <property type="protein sequence ID" value="SVE52408.1"/>
    <property type="molecule type" value="Genomic_DNA"/>
</dbReference>
<evidence type="ECO:0000259" key="3">
    <source>
        <dbReference type="Pfam" id="PF01370"/>
    </source>
</evidence>
<organism evidence="4">
    <name type="scientific">marine metagenome</name>
    <dbReference type="NCBI Taxonomy" id="408172"/>
    <lineage>
        <taxon>unclassified sequences</taxon>
        <taxon>metagenomes</taxon>
        <taxon>ecological metagenomes</taxon>
    </lineage>
</organism>
<dbReference type="PANTHER" id="PTHR43103:SF3">
    <property type="entry name" value="ADP-L-GLYCERO-D-MANNO-HEPTOSE-6-EPIMERASE"/>
    <property type="match status" value="1"/>
</dbReference>
<dbReference type="AlphaFoldDB" id="A0A383E8I6"/>
<dbReference type="PANTHER" id="PTHR43103">
    <property type="entry name" value="NUCLEOSIDE-DIPHOSPHATE-SUGAR EPIMERASE"/>
    <property type="match status" value="1"/>
</dbReference>
<evidence type="ECO:0000256" key="2">
    <source>
        <dbReference type="ARBA" id="ARBA00023277"/>
    </source>
</evidence>
<proteinExistence type="predicted"/>
<dbReference type="InterPro" id="IPR036291">
    <property type="entry name" value="NAD(P)-bd_dom_sf"/>
</dbReference>
<dbReference type="InterPro" id="IPR001509">
    <property type="entry name" value="Epimerase_deHydtase"/>
</dbReference>
<feature type="non-terminal residue" evidence="4">
    <location>
        <position position="1"/>
    </location>
</feature>
<evidence type="ECO:0000256" key="1">
    <source>
        <dbReference type="ARBA" id="ARBA00022857"/>
    </source>
</evidence>
<accession>A0A383E8I6</accession>